<dbReference type="Proteomes" id="UP000182373">
    <property type="component" value="Chromosome"/>
</dbReference>
<dbReference type="GO" id="GO:0005548">
    <property type="term" value="F:phospholipid transporter activity"/>
    <property type="evidence" value="ECO:0007669"/>
    <property type="project" value="TreeGrafter"/>
</dbReference>
<evidence type="ECO:0000313" key="4">
    <source>
        <dbReference type="EMBL" id="APH55037.1"/>
    </source>
</evidence>
<dbReference type="EMBL" id="CP018191">
    <property type="protein sequence ID" value="APH55037.1"/>
    <property type="molecule type" value="Genomic_DNA"/>
</dbReference>
<dbReference type="InterPro" id="IPR030970">
    <property type="entry name" value="ABC_MlaD"/>
</dbReference>
<dbReference type="PANTHER" id="PTHR33371">
    <property type="entry name" value="INTERMEMBRANE PHOSPHOLIPID TRANSPORT SYSTEM BINDING PROTEIN MLAD-RELATED"/>
    <property type="match status" value="1"/>
</dbReference>
<feature type="region of interest" description="Disordered" evidence="1">
    <location>
        <begin position="167"/>
        <end position="196"/>
    </location>
</feature>
<evidence type="ECO:0000259" key="3">
    <source>
        <dbReference type="Pfam" id="PF02470"/>
    </source>
</evidence>
<feature type="domain" description="Mce/MlaD" evidence="3">
    <location>
        <begin position="49"/>
        <end position="126"/>
    </location>
</feature>
<sequence length="196" mass="20208">MQNVCLASGNDCMASRNSAEIIVGAAILAVAGGFLTYAMANSGRTSVSGYPLTAQFENITGLTAGSDVRMAGVKIGTVEKTSLNPKTFQAVVTLRIRDDIHLPKDSAAQILSDGLLGSQYLGLSPGGDEQVIAPGGQISITTPSVSLEQELGKFVFSVSDLVAEIKKNPAMQGQGNPPPAKQPPARKGGGVIKPLE</sequence>
<organism evidence="4 5">
    <name type="scientific">Granulibacter bethesdensis</name>
    <dbReference type="NCBI Taxonomy" id="364410"/>
    <lineage>
        <taxon>Bacteria</taxon>
        <taxon>Pseudomonadati</taxon>
        <taxon>Pseudomonadota</taxon>
        <taxon>Alphaproteobacteria</taxon>
        <taxon>Acetobacterales</taxon>
        <taxon>Acetobacteraceae</taxon>
        <taxon>Granulibacter</taxon>
    </lineage>
</organism>
<evidence type="ECO:0000256" key="2">
    <source>
        <dbReference type="SAM" id="Phobius"/>
    </source>
</evidence>
<dbReference type="PANTHER" id="PTHR33371:SF4">
    <property type="entry name" value="INTERMEMBRANE PHOSPHOLIPID TRANSPORT SYSTEM BINDING PROTEIN MLAD"/>
    <property type="match status" value="1"/>
</dbReference>
<dbReference type="InterPro" id="IPR052336">
    <property type="entry name" value="MlaD_Phospholipid_Transporter"/>
</dbReference>
<dbReference type="AlphaFoldDB" id="A0AAC9P8Z5"/>
<evidence type="ECO:0000256" key="1">
    <source>
        <dbReference type="SAM" id="MobiDB-lite"/>
    </source>
</evidence>
<keyword evidence="2" id="KW-0472">Membrane</keyword>
<accession>A0AAC9P8Z5</accession>
<name>A0AAC9P8Z5_9PROT</name>
<dbReference type="NCBIfam" id="TIGR04430">
    <property type="entry name" value="OM_asym_MlaD"/>
    <property type="match status" value="1"/>
</dbReference>
<gene>
    <name evidence="4" type="ORF">GbCGDNIH9_1735</name>
</gene>
<evidence type="ECO:0000313" key="5">
    <source>
        <dbReference type="Proteomes" id="UP000182373"/>
    </source>
</evidence>
<dbReference type="GO" id="GO:0005543">
    <property type="term" value="F:phospholipid binding"/>
    <property type="evidence" value="ECO:0007669"/>
    <property type="project" value="TreeGrafter"/>
</dbReference>
<reference evidence="5" key="1">
    <citation type="submission" date="2016-11" db="EMBL/GenBank/DDBJ databases">
        <title>Comparative genomic and phenotypic analysis of Granulibacter bethesdensis clinical isolates from patients with chronic granulomatous disease.</title>
        <authorList>
            <person name="Zarember K.A."/>
            <person name="Porcella S.F."/>
            <person name="Chu J."/>
            <person name="Ding L."/>
            <person name="Dahlstrom E."/>
            <person name="Barbian K."/>
            <person name="Martens C."/>
            <person name="Sykora L."/>
            <person name="Kramer S."/>
            <person name="Pettinato A.M."/>
            <person name="Hong H."/>
            <person name="Wald G."/>
            <person name="Berg L.J."/>
            <person name="Rogge L.S."/>
            <person name="Greenberg D.E."/>
            <person name="Falcone E.L."/>
            <person name="Neves J.F."/>
            <person name="Simoes M.J."/>
            <person name="Casal M."/>
            <person name="Rodriguez-Lopez F.C."/>
            <person name="Zelazny A."/>
            <person name="Gallin J.I."/>
            <person name="Holland S.M."/>
        </authorList>
    </citation>
    <scope>NUCLEOTIDE SEQUENCE [LARGE SCALE GENOMIC DNA]</scope>
    <source>
        <strain evidence="5">NIH9.1</strain>
    </source>
</reference>
<protein>
    <submittedName>
        <fullName evidence="4">Toluene transport system Ttg2C protein</fullName>
    </submittedName>
</protein>
<feature type="compositionally biased region" description="Gly residues" evidence="1">
    <location>
        <begin position="187"/>
        <end position="196"/>
    </location>
</feature>
<proteinExistence type="predicted"/>
<dbReference type="InterPro" id="IPR003399">
    <property type="entry name" value="Mce/MlaD"/>
</dbReference>
<feature type="transmembrane region" description="Helical" evidence="2">
    <location>
        <begin position="21"/>
        <end position="40"/>
    </location>
</feature>
<keyword evidence="2" id="KW-1133">Transmembrane helix</keyword>
<dbReference type="Pfam" id="PF02470">
    <property type="entry name" value="MlaD"/>
    <property type="match status" value="1"/>
</dbReference>
<keyword evidence="2" id="KW-0812">Transmembrane</keyword>